<dbReference type="Proteomes" id="UP001218188">
    <property type="component" value="Unassembled WGS sequence"/>
</dbReference>
<feature type="non-terminal residue" evidence="1">
    <location>
        <position position="1"/>
    </location>
</feature>
<sequence length="106" mass="12687">AKKRPKEVGDWVARARNHTPTISNPEELGKQWWIWWIDINPSWRGEHRPMIRKAGEPFKSMDFRGQNGFLNVLMVLKWWRNTKKDTSPDWEEAVGDVTWVLQEMQK</sequence>
<evidence type="ECO:0000313" key="2">
    <source>
        <dbReference type="Proteomes" id="UP001218188"/>
    </source>
</evidence>
<protein>
    <submittedName>
        <fullName evidence="1">Uncharacterized protein</fullName>
    </submittedName>
</protein>
<dbReference type="EMBL" id="JARJCM010000087">
    <property type="protein sequence ID" value="KAJ7030838.1"/>
    <property type="molecule type" value="Genomic_DNA"/>
</dbReference>
<comment type="caution">
    <text evidence="1">The sequence shown here is derived from an EMBL/GenBank/DDBJ whole genome shotgun (WGS) entry which is preliminary data.</text>
</comment>
<reference evidence="1" key="1">
    <citation type="submission" date="2023-03" db="EMBL/GenBank/DDBJ databases">
        <title>Massive genome expansion in bonnet fungi (Mycena s.s.) driven by repeated elements and novel gene families across ecological guilds.</title>
        <authorList>
            <consortium name="Lawrence Berkeley National Laboratory"/>
            <person name="Harder C.B."/>
            <person name="Miyauchi S."/>
            <person name="Viragh M."/>
            <person name="Kuo A."/>
            <person name="Thoen E."/>
            <person name="Andreopoulos B."/>
            <person name="Lu D."/>
            <person name="Skrede I."/>
            <person name="Drula E."/>
            <person name="Henrissat B."/>
            <person name="Morin E."/>
            <person name="Kohler A."/>
            <person name="Barry K."/>
            <person name="LaButti K."/>
            <person name="Morin E."/>
            <person name="Salamov A."/>
            <person name="Lipzen A."/>
            <person name="Mereny Z."/>
            <person name="Hegedus B."/>
            <person name="Baldrian P."/>
            <person name="Stursova M."/>
            <person name="Weitz H."/>
            <person name="Taylor A."/>
            <person name="Grigoriev I.V."/>
            <person name="Nagy L.G."/>
            <person name="Martin F."/>
            <person name="Kauserud H."/>
        </authorList>
    </citation>
    <scope>NUCLEOTIDE SEQUENCE</scope>
    <source>
        <strain evidence="1">CBHHK200</strain>
    </source>
</reference>
<proteinExistence type="predicted"/>
<gene>
    <name evidence="1" type="ORF">C8F04DRAFT_961203</name>
</gene>
<organism evidence="1 2">
    <name type="scientific">Mycena alexandri</name>
    <dbReference type="NCBI Taxonomy" id="1745969"/>
    <lineage>
        <taxon>Eukaryota</taxon>
        <taxon>Fungi</taxon>
        <taxon>Dikarya</taxon>
        <taxon>Basidiomycota</taxon>
        <taxon>Agaricomycotina</taxon>
        <taxon>Agaricomycetes</taxon>
        <taxon>Agaricomycetidae</taxon>
        <taxon>Agaricales</taxon>
        <taxon>Marasmiineae</taxon>
        <taxon>Mycenaceae</taxon>
        <taxon>Mycena</taxon>
    </lineage>
</organism>
<name>A0AAD6SN71_9AGAR</name>
<accession>A0AAD6SN71</accession>
<dbReference type="AlphaFoldDB" id="A0AAD6SN71"/>
<evidence type="ECO:0000313" key="1">
    <source>
        <dbReference type="EMBL" id="KAJ7030838.1"/>
    </source>
</evidence>
<keyword evidence="2" id="KW-1185">Reference proteome</keyword>